<dbReference type="Proteomes" id="UP000679307">
    <property type="component" value="Chromosome"/>
</dbReference>
<protein>
    <submittedName>
        <fullName evidence="1">Uncharacterized protein</fullName>
    </submittedName>
</protein>
<accession>A0ABX8EGV3</accession>
<keyword evidence="2" id="KW-1185">Reference proteome</keyword>
<name>A0ABX8EGV3_9ACTN</name>
<proteinExistence type="predicted"/>
<dbReference type="EMBL" id="CP075371">
    <property type="protein sequence ID" value="QVT79749.1"/>
    <property type="molecule type" value="Genomic_DNA"/>
</dbReference>
<reference evidence="1 2" key="1">
    <citation type="submission" date="2021-05" db="EMBL/GenBank/DDBJ databases">
        <title>Complete genome of Nocardioides aquaticus KCTC 9944T isolated from meromictic and hypersaline Ekho Lake, Antarctica.</title>
        <authorList>
            <person name="Hwang K."/>
            <person name="Kim K.M."/>
            <person name="Choe H."/>
        </authorList>
    </citation>
    <scope>NUCLEOTIDE SEQUENCE [LARGE SCALE GENOMIC DNA]</scope>
    <source>
        <strain evidence="1 2">KCTC 9944</strain>
    </source>
</reference>
<gene>
    <name evidence="1" type="ORF">ENKNEFLB_02139</name>
</gene>
<evidence type="ECO:0000313" key="1">
    <source>
        <dbReference type="EMBL" id="QVT79749.1"/>
    </source>
</evidence>
<sequence length="128" mass="13491">MPWARTVAFSIEGTLVSRLDPAAASTRTAWGGCVADAATTEGRGCPVDALLAIADRDRETSPVVVETSPPGPLLGCVRYEPPRTEPDETVQWLRPPQDLRDCFSDMAVAVTVSATGRIVAVDLALSGP</sequence>
<organism evidence="1 2">
    <name type="scientific">Nocardioides aquaticus</name>
    <dbReference type="NCBI Taxonomy" id="160826"/>
    <lineage>
        <taxon>Bacteria</taxon>
        <taxon>Bacillati</taxon>
        <taxon>Actinomycetota</taxon>
        <taxon>Actinomycetes</taxon>
        <taxon>Propionibacteriales</taxon>
        <taxon>Nocardioidaceae</taxon>
        <taxon>Nocardioides</taxon>
    </lineage>
</organism>
<evidence type="ECO:0000313" key="2">
    <source>
        <dbReference type="Proteomes" id="UP000679307"/>
    </source>
</evidence>